<evidence type="ECO:0000256" key="1">
    <source>
        <dbReference type="SAM" id="MobiDB-lite"/>
    </source>
</evidence>
<evidence type="ECO:0000313" key="3">
    <source>
        <dbReference type="Proteomes" id="UP000076154"/>
    </source>
</evidence>
<keyword evidence="3" id="KW-1185">Reference proteome</keyword>
<dbReference type="OrthoDB" id="3042688at2759"/>
<proteinExistence type="predicted"/>
<dbReference type="Proteomes" id="UP000076154">
    <property type="component" value="Unassembled WGS sequence"/>
</dbReference>
<accession>A0A369KEI6</accession>
<feature type="compositionally biased region" description="Basic and acidic residues" evidence="1">
    <location>
        <begin position="510"/>
        <end position="521"/>
    </location>
</feature>
<dbReference type="EMBL" id="LUEZ02000007">
    <property type="protein sequence ID" value="RDB30193.1"/>
    <property type="molecule type" value="Genomic_DNA"/>
</dbReference>
<feature type="region of interest" description="Disordered" evidence="1">
    <location>
        <begin position="467"/>
        <end position="524"/>
    </location>
</feature>
<feature type="compositionally biased region" description="Basic residues" evidence="1">
    <location>
        <begin position="477"/>
        <end position="492"/>
    </location>
</feature>
<organism evidence="2 3">
    <name type="scientific">Hypsizygus marmoreus</name>
    <name type="common">White beech mushroom</name>
    <name type="synonym">Agaricus marmoreus</name>
    <dbReference type="NCBI Taxonomy" id="39966"/>
    <lineage>
        <taxon>Eukaryota</taxon>
        <taxon>Fungi</taxon>
        <taxon>Dikarya</taxon>
        <taxon>Basidiomycota</taxon>
        <taxon>Agaricomycotina</taxon>
        <taxon>Agaricomycetes</taxon>
        <taxon>Agaricomycetidae</taxon>
        <taxon>Agaricales</taxon>
        <taxon>Tricholomatineae</taxon>
        <taxon>Lyophyllaceae</taxon>
        <taxon>Hypsizygus</taxon>
    </lineage>
</organism>
<protein>
    <submittedName>
        <fullName evidence="2">Uncharacterized protein</fullName>
    </submittedName>
</protein>
<gene>
    <name evidence="2" type="ORF">Hypma_012334</name>
</gene>
<evidence type="ECO:0000313" key="2">
    <source>
        <dbReference type="EMBL" id="RDB30193.1"/>
    </source>
</evidence>
<dbReference type="InParanoid" id="A0A369KEI6"/>
<comment type="caution">
    <text evidence="2">The sequence shown here is derived from an EMBL/GenBank/DDBJ whole genome shotgun (WGS) entry which is preliminary data.</text>
</comment>
<sequence length="558" mass="61119">MRCTIKKKLKKTFDAQWDHVKDLLKPSDCLSMCNQFVRNSWEKETEEVRESILEKWREELKKVANDKEKEPAFNGSSVEYERGWRTAEDILPTFADALAPEECIRHILDESILEKINEDDNSNDDANIDVGILKDKGRAKKMLGTDHVARLNNHQAVSVDFNDRSVTQAPSTPISVTQVPMIPPSSYTLSHRLLSVPALALPAPLLSSNVYHPGLQLQPGNFGIPHGIAAPVLKAGQDWPFDWTVLNHTQPFLPLQQLNDSQLSSEWFCLFNAGFQGLAGCTNDLNVEQNLTPSPLPPSVAPAFLGATIPLHSQALSLPLQNVMLIWTLAALILPAAPLQLRDSLPIMSLPILSVLSPLILLPSVLSPSILLPPVLSPPILSPPISLPPVPSLPISSLPVPSPPVPLPPIPLQPIFSQLQSQPFPTMHPATVLSIQIDISSHVSPPLQNTMVPQVAILQHLEKENVGYSTGVNGPGKKSRSARSKETSKKRKTAEVMGDNQPKALRKKKNVDTGKDKDVSVMKEPLAPTRWPMCTMGLPEHLKGTGYVPPKKGVCALK</sequence>
<dbReference type="STRING" id="39966.A0A369KEI6"/>
<reference evidence="2" key="1">
    <citation type="submission" date="2018-04" db="EMBL/GenBank/DDBJ databases">
        <title>Whole genome sequencing of Hypsizygus marmoreus.</title>
        <authorList>
            <person name="Choi I.-G."/>
            <person name="Min B."/>
            <person name="Kim J.-G."/>
            <person name="Kim S."/>
            <person name="Oh Y.-L."/>
            <person name="Kong W.-S."/>
            <person name="Park H."/>
            <person name="Jeong J."/>
            <person name="Song E.-S."/>
        </authorList>
    </citation>
    <scope>NUCLEOTIDE SEQUENCE [LARGE SCALE GENOMIC DNA]</scope>
    <source>
        <strain evidence="2">51987-8</strain>
    </source>
</reference>
<dbReference type="AlphaFoldDB" id="A0A369KEI6"/>
<name>A0A369KEI6_HYPMA</name>